<dbReference type="GO" id="GO:0051484">
    <property type="term" value="P:isopentenyl diphosphate biosynthetic process, methylerythritol 4-phosphate pathway involved in terpenoid biosynthetic process"/>
    <property type="evidence" value="ECO:0007669"/>
    <property type="project" value="TreeGrafter"/>
</dbReference>
<comment type="catalytic activity">
    <reaction evidence="8">
        <text>2-C-methyl-D-erythritol 4-phosphate + NADP(+) = 1-deoxy-D-xylulose 5-phosphate + NADPH + H(+)</text>
        <dbReference type="Rhea" id="RHEA:13717"/>
        <dbReference type="ChEBI" id="CHEBI:15378"/>
        <dbReference type="ChEBI" id="CHEBI:57783"/>
        <dbReference type="ChEBI" id="CHEBI:57792"/>
        <dbReference type="ChEBI" id="CHEBI:58262"/>
        <dbReference type="ChEBI" id="CHEBI:58349"/>
        <dbReference type="EC" id="1.1.1.267"/>
    </reaction>
    <physiologicalReaction direction="right-to-left" evidence="8">
        <dbReference type="Rhea" id="RHEA:13719"/>
    </physiologicalReaction>
</comment>
<evidence type="ECO:0000256" key="3">
    <source>
        <dbReference type="ARBA" id="ARBA00022723"/>
    </source>
</evidence>
<dbReference type="OrthoDB" id="9806546at2"/>
<dbReference type="InterPro" id="IPR036169">
    <property type="entry name" value="DXPR_C_sf"/>
</dbReference>
<feature type="binding site" evidence="9">
    <location>
        <position position="12"/>
    </location>
    <ligand>
        <name>NADPH</name>
        <dbReference type="ChEBI" id="CHEBI:57783"/>
    </ligand>
</feature>
<dbReference type="AlphaFoldDB" id="A0A419SJS1"/>
<comment type="cofactor">
    <cofactor evidence="9">
        <name>Mg(2+)</name>
        <dbReference type="ChEBI" id="CHEBI:18420"/>
    </cofactor>
    <cofactor evidence="9">
        <name>Mn(2+)</name>
        <dbReference type="ChEBI" id="CHEBI:29035"/>
    </cofactor>
</comment>
<evidence type="ECO:0000259" key="11">
    <source>
        <dbReference type="Pfam" id="PF08436"/>
    </source>
</evidence>
<feature type="binding site" evidence="9">
    <location>
        <position position="121"/>
    </location>
    <ligand>
        <name>NADPH</name>
        <dbReference type="ChEBI" id="CHEBI:57783"/>
    </ligand>
</feature>
<dbReference type="SUPFAM" id="SSF51735">
    <property type="entry name" value="NAD(P)-binding Rossmann-fold domains"/>
    <property type="match status" value="1"/>
</dbReference>
<dbReference type="Gene3D" id="3.40.50.720">
    <property type="entry name" value="NAD(P)-binding Rossmann-like Domain"/>
    <property type="match status" value="1"/>
</dbReference>
<dbReference type="UniPathway" id="UPA00056">
    <property type="reaction ID" value="UER00092"/>
</dbReference>
<evidence type="ECO:0000259" key="10">
    <source>
        <dbReference type="Pfam" id="PF02670"/>
    </source>
</evidence>
<dbReference type="GO" id="GO:0016853">
    <property type="term" value="F:isomerase activity"/>
    <property type="evidence" value="ECO:0007669"/>
    <property type="project" value="UniProtKB-KW"/>
</dbReference>
<feature type="binding site" evidence="9">
    <location>
        <position position="209"/>
    </location>
    <ligand>
        <name>1-deoxy-D-xylulose 5-phosphate</name>
        <dbReference type="ChEBI" id="CHEBI:57792"/>
    </ligand>
</feature>
<comment type="function">
    <text evidence="9">Catalyzes the NADPH-dependent rearrangement and reduction of 1-deoxy-D-xylulose-5-phosphate (DXP) to 2-C-methyl-D-erythritol 4-phosphate (MEP).</text>
</comment>
<feature type="binding site" evidence="9">
    <location>
        <position position="38"/>
    </location>
    <ligand>
        <name>NADPH</name>
        <dbReference type="ChEBI" id="CHEBI:57783"/>
    </ligand>
</feature>
<dbReference type="Pfam" id="PF13288">
    <property type="entry name" value="DXPR_C"/>
    <property type="match status" value="1"/>
</dbReference>
<feature type="binding site" evidence="9">
    <location>
        <position position="196"/>
    </location>
    <ligand>
        <name>1-deoxy-D-xylulose 5-phosphate</name>
        <dbReference type="ChEBI" id="CHEBI:57792"/>
    </ligand>
</feature>
<dbReference type="GO" id="GO:0030604">
    <property type="term" value="F:1-deoxy-D-xylulose-5-phosphate reductoisomerase activity"/>
    <property type="evidence" value="ECO:0007669"/>
    <property type="project" value="UniProtKB-UniRule"/>
</dbReference>
<evidence type="ECO:0000256" key="1">
    <source>
        <dbReference type="ARBA" id="ARBA00005094"/>
    </source>
</evidence>
<evidence type="ECO:0000256" key="2">
    <source>
        <dbReference type="ARBA" id="ARBA00006825"/>
    </source>
</evidence>
<evidence type="ECO:0000256" key="7">
    <source>
        <dbReference type="ARBA" id="ARBA00023229"/>
    </source>
</evidence>
<keyword evidence="3 9" id="KW-0479">Metal-binding</keyword>
<feature type="binding site" evidence="9">
    <location>
        <position position="149"/>
    </location>
    <ligand>
        <name>1-deoxy-D-xylulose 5-phosphate</name>
        <dbReference type="ChEBI" id="CHEBI:57792"/>
    </ligand>
</feature>
<dbReference type="Gene3D" id="1.10.1740.10">
    <property type="match status" value="1"/>
</dbReference>
<feature type="binding site" evidence="9">
    <location>
        <position position="148"/>
    </location>
    <ligand>
        <name>1-deoxy-D-xylulose 5-phosphate</name>
        <dbReference type="ChEBI" id="CHEBI:57792"/>
    </ligand>
</feature>
<dbReference type="SUPFAM" id="SSF69055">
    <property type="entry name" value="1-deoxy-D-xylulose-5-phosphate reductoisomerase, C-terminal domain"/>
    <property type="match status" value="1"/>
</dbReference>
<evidence type="ECO:0000256" key="9">
    <source>
        <dbReference type="HAMAP-Rule" id="MF_00183"/>
    </source>
</evidence>
<feature type="binding site" evidence="9">
    <location>
        <position position="10"/>
    </location>
    <ligand>
        <name>NADPH</name>
        <dbReference type="ChEBI" id="CHEBI:57783"/>
    </ligand>
</feature>
<dbReference type="Pfam" id="PF02670">
    <property type="entry name" value="DXP_reductoisom"/>
    <property type="match status" value="1"/>
</dbReference>
<feature type="binding site" evidence="9">
    <location>
        <position position="218"/>
    </location>
    <ligand>
        <name>Mn(2+)</name>
        <dbReference type="ChEBI" id="CHEBI:29035"/>
    </ligand>
</feature>
<feature type="binding site" evidence="9">
    <location>
        <position position="202"/>
    </location>
    <ligand>
        <name>NADPH</name>
        <dbReference type="ChEBI" id="CHEBI:57783"/>
    </ligand>
</feature>
<comment type="similarity">
    <text evidence="2 9">Belongs to the DXR family.</text>
</comment>
<evidence type="ECO:0000313" key="13">
    <source>
        <dbReference type="EMBL" id="RKD24263.1"/>
    </source>
</evidence>
<feature type="binding site" evidence="9">
    <location>
        <position position="218"/>
    </location>
    <ligand>
        <name>1-deoxy-D-xylulose 5-phosphate</name>
        <dbReference type="ChEBI" id="CHEBI:57792"/>
    </ligand>
</feature>
<proteinExistence type="inferred from homology"/>
<feature type="binding site" evidence="9">
    <location>
        <position position="173"/>
    </location>
    <ligand>
        <name>1-deoxy-D-xylulose 5-phosphate</name>
        <dbReference type="ChEBI" id="CHEBI:57792"/>
    </ligand>
</feature>
<dbReference type="InterPro" id="IPR026877">
    <property type="entry name" value="DXPR_C"/>
</dbReference>
<keyword evidence="6 9" id="KW-0464">Manganese</keyword>
<dbReference type="PANTHER" id="PTHR30525:SF0">
    <property type="entry name" value="1-DEOXY-D-XYLULOSE 5-PHOSPHATE REDUCTOISOMERASE, CHLOROPLASTIC"/>
    <property type="match status" value="1"/>
</dbReference>
<dbReference type="SUPFAM" id="SSF55347">
    <property type="entry name" value="Glyceraldehyde-3-phosphate dehydrogenase-like, C-terminal domain"/>
    <property type="match status" value="1"/>
</dbReference>
<dbReference type="EC" id="1.1.1.267" evidence="9"/>
<comment type="caution">
    <text evidence="13">The sequence shown here is derived from an EMBL/GenBank/DDBJ whole genome shotgun (WGS) entry which is preliminary data.</text>
</comment>
<reference evidence="13 14" key="1">
    <citation type="submission" date="2016-08" db="EMBL/GenBank/DDBJ databases">
        <title>Novel Firmicute Genomes.</title>
        <authorList>
            <person name="Poppleton D.I."/>
            <person name="Gribaldo S."/>
        </authorList>
    </citation>
    <scope>NUCLEOTIDE SEQUENCE [LARGE SCALE GENOMIC DNA]</scope>
    <source>
        <strain evidence="13 14">RAOx-1</strain>
    </source>
</reference>
<keyword evidence="14" id="KW-1185">Reference proteome</keyword>
<comment type="pathway">
    <text evidence="1 9">Isoprenoid biosynthesis; isopentenyl diphosphate biosynthesis via DXP pathway; isopentenyl diphosphate from 1-deoxy-D-xylulose 5-phosphate: step 1/6.</text>
</comment>
<keyword evidence="9" id="KW-0460">Magnesium</keyword>
<evidence type="ECO:0000256" key="8">
    <source>
        <dbReference type="ARBA" id="ARBA00048543"/>
    </source>
</evidence>
<dbReference type="NCBIfam" id="NF009114">
    <property type="entry name" value="PRK12464.1"/>
    <property type="match status" value="1"/>
</dbReference>
<evidence type="ECO:0000259" key="12">
    <source>
        <dbReference type="Pfam" id="PF13288"/>
    </source>
</evidence>
<keyword evidence="5 9" id="KW-0560">Oxidoreductase</keyword>
<dbReference type="GO" id="GO:0070402">
    <property type="term" value="F:NADPH binding"/>
    <property type="evidence" value="ECO:0007669"/>
    <property type="project" value="InterPro"/>
</dbReference>
<dbReference type="InterPro" id="IPR013512">
    <property type="entry name" value="DXP_reductoisomerase_N"/>
</dbReference>
<sequence length="379" mass="41763">MKHISILGSTGSIGKQTLDVVREHPDLFRVVGLAASNNWEELLEQIREHKPLIVSVATKELADRIKLNCPSDVTVLYGQEGACEVAIHPECNFVLSAIVGSAGLFPTLQAIEAGKTIGLANKETLVTAGHIVMDKAKEHNVTIIPVDSEHSAIFQCLQGEDVTSVKRVILTASGGSFRDLSRDDLKQVTVEQALNHPNWKMGEKITIDSATMMNKGLEVIEAHWLFGLTFEQIDCALHRESIIHSLVEYHDSALIAQLGTPDMRVPIQYALTFPKRVTLQTPPLDFSKLLSLQFEPVDFERYPALKLAYECGRAGGTMPTVLNAANEIMVERFLNGEIPFLDIESRIEAVLAKHVKSAQPSLEEILTVDQWARNEASGV</sequence>
<dbReference type="InterPro" id="IPR013644">
    <property type="entry name" value="DXP_reductoisomerase_C"/>
</dbReference>
<feature type="domain" description="1-deoxy-D-xylulose 5-phosphate reductoisomerase C-terminal" evidence="11">
    <location>
        <begin position="143"/>
        <end position="226"/>
    </location>
</feature>
<organism evidence="13 14">
    <name type="scientific">Ammoniphilus oxalaticus</name>
    <dbReference type="NCBI Taxonomy" id="66863"/>
    <lineage>
        <taxon>Bacteria</taxon>
        <taxon>Bacillati</taxon>
        <taxon>Bacillota</taxon>
        <taxon>Bacilli</taxon>
        <taxon>Bacillales</taxon>
        <taxon>Paenibacillaceae</taxon>
        <taxon>Aneurinibacillus group</taxon>
        <taxon>Ammoniphilus</taxon>
    </lineage>
</organism>
<accession>A0A419SJS1</accession>
<keyword evidence="13" id="KW-0413">Isomerase</keyword>
<dbReference type="EMBL" id="MCHY01000008">
    <property type="protein sequence ID" value="RKD24263.1"/>
    <property type="molecule type" value="Genomic_DNA"/>
</dbReference>
<evidence type="ECO:0000256" key="5">
    <source>
        <dbReference type="ARBA" id="ARBA00023002"/>
    </source>
</evidence>
<feature type="binding site" evidence="9">
    <location>
        <position position="147"/>
    </location>
    <ligand>
        <name>Mn(2+)</name>
        <dbReference type="ChEBI" id="CHEBI:29035"/>
    </ligand>
</feature>
<evidence type="ECO:0000313" key="14">
    <source>
        <dbReference type="Proteomes" id="UP000284219"/>
    </source>
</evidence>
<dbReference type="Proteomes" id="UP000284219">
    <property type="component" value="Unassembled WGS sequence"/>
</dbReference>
<dbReference type="NCBIfam" id="TIGR00243">
    <property type="entry name" value="Dxr"/>
    <property type="match status" value="1"/>
</dbReference>
<feature type="binding site" evidence="9">
    <location>
        <position position="215"/>
    </location>
    <ligand>
        <name>1-deoxy-D-xylulose 5-phosphate</name>
        <dbReference type="ChEBI" id="CHEBI:57792"/>
    </ligand>
</feature>
<evidence type="ECO:0000256" key="4">
    <source>
        <dbReference type="ARBA" id="ARBA00022857"/>
    </source>
</evidence>
<dbReference type="PANTHER" id="PTHR30525">
    <property type="entry name" value="1-DEOXY-D-XYLULOSE 5-PHOSPHATE REDUCTOISOMERASE"/>
    <property type="match status" value="1"/>
</dbReference>
<dbReference type="Pfam" id="PF08436">
    <property type="entry name" value="DXP_redisom_C"/>
    <property type="match status" value="1"/>
</dbReference>
<feature type="binding site" evidence="9">
    <location>
        <position position="214"/>
    </location>
    <ligand>
        <name>1-deoxy-D-xylulose 5-phosphate</name>
        <dbReference type="ChEBI" id="CHEBI:57792"/>
    </ligand>
</feature>
<keyword evidence="4 9" id="KW-0521">NADP</keyword>
<dbReference type="RefSeq" id="WP_120189528.1">
    <property type="nucleotide sequence ID" value="NZ_MCHY01000008.1"/>
</dbReference>
<feature type="binding site" evidence="9">
    <location>
        <position position="123"/>
    </location>
    <ligand>
        <name>NADPH</name>
        <dbReference type="ChEBI" id="CHEBI:57783"/>
    </ligand>
</feature>
<keyword evidence="7 9" id="KW-0414">Isoprene biosynthesis</keyword>
<dbReference type="GO" id="GO:0030145">
    <property type="term" value="F:manganese ion binding"/>
    <property type="evidence" value="ECO:0007669"/>
    <property type="project" value="TreeGrafter"/>
</dbReference>
<protein>
    <recommendedName>
        <fullName evidence="9">1-deoxy-D-xylulose 5-phosphate reductoisomerase</fullName>
        <shortName evidence="9">DXP reductoisomerase</shortName>
        <ecNumber evidence="9">1.1.1.267</ecNumber>
    </recommendedName>
    <alternativeName>
        <fullName evidence="9">1-deoxyxylulose-5-phosphate reductoisomerase</fullName>
    </alternativeName>
    <alternativeName>
        <fullName evidence="9">2-C-methyl-D-erythritol 4-phosphate synthase</fullName>
    </alternativeName>
</protein>
<dbReference type="FunFam" id="3.40.50.720:FF:000045">
    <property type="entry name" value="1-deoxy-D-xylulose 5-phosphate reductoisomerase"/>
    <property type="match status" value="1"/>
</dbReference>
<feature type="binding site" evidence="9">
    <location>
        <position position="13"/>
    </location>
    <ligand>
        <name>NADPH</name>
        <dbReference type="ChEBI" id="CHEBI:57783"/>
    </ligand>
</feature>
<feature type="binding site" evidence="9">
    <location>
        <position position="149"/>
    </location>
    <ligand>
        <name>Mn(2+)</name>
        <dbReference type="ChEBI" id="CHEBI:29035"/>
    </ligand>
</feature>
<dbReference type="InterPro" id="IPR003821">
    <property type="entry name" value="DXP_reductoisomerase"/>
</dbReference>
<evidence type="ECO:0000256" key="6">
    <source>
        <dbReference type="ARBA" id="ARBA00023211"/>
    </source>
</evidence>
<dbReference type="HAMAP" id="MF_00183">
    <property type="entry name" value="DXP_reductoisom"/>
    <property type="match status" value="1"/>
</dbReference>
<feature type="domain" description="1-deoxy-D-xylulose 5-phosphate reductoisomerase N-terminal" evidence="10">
    <location>
        <begin position="4"/>
        <end position="129"/>
    </location>
</feature>
<feature type="binding site" evidence="9">
    <location>
        <position position="122"/>
    </location>
    <ligand>
        <name>1-deoxy-D-xylulose 5-phosphate</name>
        <dbReference type="ChEBI" id="CHEBI:57792"/>
    </ligand>
</feature>
<dbReference type="InterPro" id="IPR036291">
    <property type="entry name" value="NAD(P)-bd_dom_sf"/>
</dbReference>
<name>A0A419SJS1_9BACL</name>
<gene>
    <name evidence="9" type="primary">dxr</name>
    <name evidence="13" type="ORF">BEP19_07625</name>
</gene>
<feature type="binding site" evidence="9">
    <location>
        <position position="11"/>
    </location>
    <ligand>
        <name>NADPH</name>
        <dbReference type="ChEBI" id="CHEBI:57783"/>
    </ligand>
</feature>
<comment type="caution">
    <text evidence="9">Lacks conserved residue(s) required for the propagation of feature annotation.</text>
</comment>
<dbReference type="PIRSF" id="PIRSF006205">
    <property type="entry name" value="Dxp_reductismrs"/>
    <property type="match status" value="1"/>
</dbReference>
<feature type="domain" description="DXP reductoisomerase C-terminal" evidence="12">
    <location>
        <begin position="258"/>
        <end position="374"/>
    </location>
</feature>